<evidence type="ECO:0000313" key="4">
    <source>
        <dbReference type="Proteomes" id="UP001445076"/>
    </source>
</evidence>
<dbReference type="GO" id="GO:0006508">
    <property type="term" value="P:proteolysis"/>
    <property type="evidence" value="ECO:0007669"/>
    <property type="project" value="InterPro"/>
</dbReference>
<dbReference type="CDD" id="cd04273">
    <property type="entry name" value="ZnMc_ADAMTS_like"/>
    <property type="match status" value="1"/>
</dbReference>
<feature type="non-terminal residue" evidence="3">
    <location>
        <position position="247"/>
    </location>
</feature>
<dbReference type="InterPro" id="IPR050439">
    <property type="entry name" value="ADAMTS_ADAMTS-like"/>
</dbReference>
<dbReference type="GO" id="GO:0031012">
    <property type="term" value="C:extracellular matrix"/>
    <property type="evidence" value="ECO:0007669"/>
    <property type="project" value="TreeGrafter"/>
</dbReference>
<keyword evidence="1" id="KW-0862">Zinc</keyword>
<keyword evidence="4" id="KW-1185">Reference proteome</keyword>
<dbReference type="PANTHER" id="PTHR13723:SF278">
    <property type="entry name" value="ADAM METALLOPEPTIDASE WITH THROMBOSPONDIN TYPE 1 MOTIF A, ISOFORM B"/>
    <property type="match status" value="1"/>
</dbReference>
<dbReference type="Gene3D" id="3.40.390.10">
    <property type="entry name" value="Collagenase (Catalytic Domain)"/>
    <property type="match status" value="1"/>
</dbReference>
<comment type="caution">
    <text evidence="1">Lacks conserved residue(s) required for the propagation of feature annotation.</text>
</comment>
<feature type="domain" description="Peptidase M12B" evidence="2">
    <location>
        <begin position="34"/>
        <end position="247"/>
    </location>
</feature>
<dbReference type="EMBL" id="JARKIK010000085">
    <property type="protein sequence ID" value="KAK8724500.1"/>
    <property type="molecule type" value="Genomic_DNA"/>
</dbReference>
<sequence>SSYLDSETGAAWKGGGRSRTRRSRTRRFLYSRRYTIEVMVVVDNKMARYHGKHFNIYVLTLMSVVALIFRDASIGNRIDISVVEVVRQDRQQFFTRREQENSAEVPGKSAEEMLKMFCKWQHKGLKRNSSQQSRRYDTALLLTRENICRNPRTKSCDTLGLAELGTMCSRHSSCAIVQDNGLSAAFTIAHELGHLLNMPHDNDDKCSLLDSSEDGNQGMNVMSRMLDHNTLPWEWSNCSRHFLTEFL</sequence>
<feature type="non-terminal residue" evidence="3">
    <location>
        <position position="1"/>
    </location>
</feature>
<dbReference type="PANTHER" id="PTHR13723">
    <property type="entry name" value="ADAMTS A DISINTEGRIN AND METALLOPROTEASE WITH THROMBOSPONDIN MOTIFS PROTEASE"/>
    <property type="match status" value="1"/>
</dbReference>
<dbReference type="Proteomes" id="UP001445076">
    <property type="component" value="Unassembled WGS sequence"/>
</dbReference>
<dbReference type="GO" id="GO:0046872">
    <property type="term" value="F:metal ion binding"/>
    <property type="evidence" value="ECO:0007669"/>
    <property type="project" value="UniProtKB-KW"/>
</dbReference>
<accession>A0AAW0W5C5</accession>
<name>A0AAW0W5C5_CHEQU</name>
<dbReference type="GO" id="GO:0004222">
    <property type="term" value="F:metalloendopeptidase activity"/>
    <property type="evidence" value="ECO:0007669"/>
    <property type="project" value="InterPro"/>
</dbReference>
<feature type="binding site" evidence="1">
    <location>
        <position position="194"/>
    </location>
    <ligand>
        <name>Zn(2+)</name>
        <dbReference type="ChEBI" id="CHEBI:29105"/>
        <note>catalytic</note>
    </ligand>
</feature>
<protein>
    <recommendedName>
        <fullName evidence="2">Peptidase M12B domain-containing protein</fullName>
    </recommendedName>
</protein>
<dbReference type="InterPro" id="IPR001590">
    <property type="entry name" value="Peptidase_M12B"/>
</dbReference>
<dbReference type="PROSITE" id="PS50215">
    <property type="entry name" value="ADAM_MEPRO"/>
    <property type="match status" value="1"/>
</dbReference>
<dbReference type="Pfam" id="PF01421">
    <property type="entry name" value="Reprolysin"/>
    <property type="match status" value="1"/>
</dbReference>
<organism evidence="3 4">
    <name type="scientific">Cherax quadricarinatus</name>
    <name type="common">Australian red claw crayfish</name>
    <dbReference type="NCBI Taxonomy" id="27406"/>
    <lineage>
        <taxon>Eukaryota</taxon>
        <taxon>Metazoa</taxon>
        <taxon>Ecdysozoa</taxon>
        <taxon>Arthropoda</taxon>
        <taxon>Crustacea</taxon>
        <taxon>Multicrustacea</taxon>
        <taxon>Malacostraca</taxon>
        <taxon>Eumalacostraca</taxon>
        <taxon>Eucarida</taxon>
        <taxon>Decapoda</taxon>
        <taxon>Pleocyemata</taxon>
        <taxon>Astacidea</taxon>
        <taxon>Parastacoidea</taxon>
        <taxon>Parastacidae</taxon>
        <taxon>Cherax</taxon>
    </lineage>
</organism>
<dbReference type="InterPro" id="IPR024079">
    <property type="entry name" value="MetalloPept_cat_dom_sf"/>
</dbReference>
<dbReference type="GO" id="GO:0030198">
    <property type="term" value="P:extracellular matrix organization"/>
    <property type="evidence" value="ECO:0007669"/>
    <property type="project" value="TreeGrafter"/>
</dbReference>
<proteinExistence type="predicted"/>
<evidence type="ECO:0000313" key="3">
    <source>
        <dbReference type="EMBL" id="KAK8724500.1"/>
    </source>
</evidence>
<comment type="caution">
    <text evidence="3">The sequence shown here is derived from an EMBL/GenBank/DDBJ whole genome shotgun (WGS) entry which is preliminary data.</text>
</comment>
<evidence type="ECO:0000256" key="1">
    <source>
        <dbReference type="PROSITE-ProRule" id="PRU00276"/>
    </source>
</evidence>
<feature type="binding site" evidence="1">
    <location>
        <position position="190"/>
    </location>
    <ligand>
        <name>Zn(2+)</name>
        <dbReference type="ChEBI" id="CHEBI:29105"/>
        <note>catalytic</note>
    </ligand>
</feature>
<gene>
    <name evidence="3" type="ORF">OTU49_011105</name>
</gene>
<dbReference type="SUPFAM" id="SSF55486">
    <property type="entry name" value="Metalloproteases ('zincins'), catalytic domain"/>
    <property type="match status" value="1"/>
</dbReference>
<feature type="binding site" evidence="1">
    <location>
        <position position="200"/>
    </location>
    <ligand>
        <name>Zn(2+)</name>
        <dbReference type="ChEBI" id="CHEBI:29105"/>
        <note>catalytic</note>
    </ligand>
</feature>
<keyword evidence="1" id="KW-0479">Metal-binding</keyword>
<dbReference type="AlphaFoldDB" id="A0AAW0W5C5"/>
<evidence type="ECO:0000259" key="2">
    <source>
        <dbReference type="PROSITE" id="PS50215"/>
    </source>
</evidence>
<feature type="active site" evidence="1">
    <location>
        <position position="191"/>
    </location>
</feature>
<reference evidence="3 4" key="1">
    <citation type="journal article" date="2024" name="BMC Genomics">
        <title>Genome assembly of redclaw crayfish (Cherax quadricarinatus) provides insights into its immune adaptation and hypoxia tolerance.</title>
        <authorList>
            <person name="Liu Z."/>
            <person name="Zheng J."/>
            <person name="Li H."/>
            <person name="Fang K."/>
            <person name="Wang S."/>
            <person name="He J."/>
            <person name="Zhou D."/>
            <person name="Weng S."/>
            <person name="Chi M."/>
            <person name="Gu Z."/>
            <person name="He J."/>
            <person name="Li F."/>
            <person name="Wang M."/>
        </authorList>
    </citation>
    <scope>NUCLEOTIDE SEQUENCE [LARGE SCALE GENOMIC DNA]</scope>
    <source>
        <strain evidence="3">ZL_2023a</strain>
    </source>
</reference>